<dbReference type="Proteomes" id="UP000000639">
    <property type="component" value="Chromosome"/>
</dbReference>
<dbReference type="STRING" id="357804.Ping_3226"/>
<proteinExistence type="predicted"/>
<evidence type="ECO:0000313" key="2">
    <source>
        <dbReference type="EMBL" id="ABM04913.1"/>
    </source>
</evidence>
<reference evidence="2 3" key="1">
    <citation type="submission" date="2007-01" db="EMBL/GenBank/DDBJ databases">
        <title>Complete sequence of Psychromonas ingrahamii 37.</title>
        <authorList>
            <consortium name="US DOE Joint Genome Institute"/>
            <person name="Copeland A."/>
            <person name="Lucas S."/>
            <person name="Lapidus A."/>
            <person name="Barry K."/>
            <person name="Detter J.C."/>
            <person name="Glavina del Rio T."/>
            <person name="Hammon N."/>
            <person name="Israni S."/>
            <person name="Dalin E."/>
            <person name="Tice H."/>
            <person name="Pitluck S."/>
            <person name="Thompson L.S."/>
            <person name="Brettin T."/>
            <person name="Bruce D."/>
            <person name="Han C."/>
            <person name="Tapia R."/>
            <person name="Schmutz J."/>
            <person name="Larimer F."/>
            <person name="Land M."/>
            <person name="Hauser L."/>
            <person name="Kyrpides N."/>
            <person name="Ivanova N."/>
            <person name="Staley J."/>
            <person name="Richardson P."/>
        </authorList>
    </citation>
    <scope>NUCLEOTIDE SEQUENCE [LARGE SCALE GENOMIC DNA]</scope>
    <source>
        <strain evidence="2 3">37</strain>
    </source>
</reference>
<dbReference type="AlphaFoldDB" id="A1SZJ8"/>
<dbReference type="KEGG" id="pin:Ping_3226"/>
<organism evidence="2 3">
    <name type="scientific">Psychromonas ingrahamii (strain DSM 17664 / CCUG 51855 / 37)</name>
    <dbReference type="NCBI Taxonomy" id="357804"/>
    <lineage>
        <taxon>Bacteria</taxon>
        <taxon>Pseudomonadati</taxon>
        <taxon>Pseudomonadota</taxon>
        <taxon>Gammaproteobacteria</taxon>
        <taxon>Alteromonadales</taxon>
        <taxon>Psychromonadaceae</taxon>
        <taxon>Psychromonas</taxon>
    </lineage>
</organism>
<name>A1SZJ8_PSYIN</name>
<accession>A1SZJ8</accession>
<gene>
    <name evidence="2" type="ordered locus">Ping_3226</name>
</gene>
<keyword evidence="1" id="KW-0812">Transmembrane</keyword>
<sequence>MPLLLRLKAFFKASIAVVNILPRKHFVALILLSIFLLVVSLVPVPPKTPKKIYHSLELPDRVVVEDKHAATDPAVIIKNELK</sequence>
<dbReference type="EMBL" id="CP000510">
    <property type="protein sequence ID" value="ABM04913.1"/>
    <property type="molecule type" value="Genomic_DNA"/>
</dbReference>
<protein>
    <submittedName>
        <fullName evidence="2">Uncharacterized protein</fullName>
    </submittedName>
</protein>
<evidence type="ECO:0000313" key="3">
    <source>
        <dbReference type="Proteomes" id="UP000000639"/>
    </source>
</evidence>
<keyword evidence="3" id="KW-1185">Reference proteome</keyword>
<dbReference type="eggNOG" id="COG0739">
    <property type="taxonomic scope" value="Bacteria"/>
</dbReference>
<evidence type="ECO:0000256" key="1">
    <source>
        <dbReference type="SAM" id="Phobius"/>
    </source>
</evidence>
<feature type="transmembrane region" description="Helical" evidence="1">
    <location>
        <begin position="26"/>
        <end position="44"/>
    </location>
</feature>
<dbReference type="HOGENOM" id="CLU_2555792_0_0_6"/>
<keyword evidence="1" id="KW-0472">Membrane</keyword>
<dbReference type="RefSeq" id="WP_011771465.1">
    <property type="nucleotide sequence ID" value="NC_008709.1"/>
</dbReference>
<keyword evidence="1" id="KW-1133">Transmembrane helix</keyword>